<evidence type="ECO:0000313" key="4">
    <source>
        <dbReference type="Proteomes" id="UP000308092"/>
    </source>
</evidence>
<dbReference type="InterPro" id="IPR021840">
    <property type="entry name" value="DUF3433"/>
</dbReference>
<dbReference type="EMBL" id="SOSA01000225">
    <property type="protein sequence ID" value="THC94117.1"/>
    <property type="molecule type" value="Genomic_DNA"/>
</dbReference>
<dbReference type="PANTHER" id="PTHR37544">
    <property type="entry name" value="SPRAY-RELATED"/>
    <property type="match status" value="1"/>
</dbReference>
<gene>
    <name evidence="3" type="ORF">EYZ11_006406</name>
</gene>
<evidence type="ECO:0000256" key="1">
    <source>
        <dbReference type="SAM" id="MobiDB-lite"/>
    </source>
</evidence>
<dbReference type="PANTHER" id="PTHR37544:SF3">
    <property type="entry name" value="SPRAY"/>
    <property type="match status" value="1"/>
</dbReference>
<accession>A0A4S3JHU7</accession>
<comment type="caution">
    <text evidence="3">The sequence shown here is derived from an EMBL/GenBank/DDBJ whole genome shotgun (WGS) entry which is preliminary data.</text>
</comment>
<evidence type="ECO:0000256" key="2">
    <source>
        <dbReference type="SAM" id="Phobius"/>
    </source>
</evidence>
<dbReference type="AlphaFoldDB" id="A0A4S3JHU7"/>
<feature type="transmembrane region" description="Helical" evidence="2">
    <location>
        <begin position="42"/>
        <end position="63"/>
    </location>
</feature>
<reference evidence="3 4" key="1">
    <citation type="submission" date="2019-03" db="EMBL/GenBank/DDBJ databases">
        <title>The genome sequence of a newly discovered highly antifungal drug resistant Aspergillus species, Aspergillus tanneri NIH 1004.</title>
        <authorList>
            <person name="Mounaud S."/>
            <person name="Singh I."/>
            <person name="Joardar V."/>
            <person name="Pakala S."/>
            <person name="Pakala S."/>
            <person name="Venepally P."/>
            <person name="Hoover J."/>
            <person name="Nierman W."/>
            <person name="Chung J."/>
            <person name="Losada L."/>
        </authorList>
    </citation>
    <scope>NUCLEOTIDE SEQUENCE [LARGE SCALE GENOMIC DNA]</scope>
    <source>
        <strain evidence="3 4">NIH1004</strain>
    </source>
</reference>
<feature type="transmembrane region" description="Helical" evidence="2">
    <location>
        <begin position="540"/>
        <end position="563"/>
    </location>
</feature>
<keyword evidence="2" id="KW-0812">Transmembrane</keyword>
<feature type="compositionally biased region" description="Basic and acidic residues" evidence="1">
    <location>
        <begin position="1237"/>
        <end position="1251"/>
    </location>
</feature>
<evidence type="ECO:0000313" key="3">
    <source>
        <dbReference type="EMBL" id="THC94117.1"/>
    </source>
</evidence>
<keyword evidence="4" id="KW-1185">Reference proteome</keyword>
<feature type="transmembrane region" description="Helical" evidence="2">
    <location>
        <begin position="655"/>
        <end position="678"/>
    </location>
</feature>
<feature type="region of interest" description="Disordered" evidence="1">
    <location>
        <begin position="1206"/>
        <end position="1251"/>
    </location>
</feature>
<keyword evidence="2" id="KW-0472">Membrane</keyword>
<sequence>MPWHPMKKLREIWLPVIGRRLPAQHPPLPGPDGSRQEGWRPFALRPLYLSIIAIIMLLMLVILEGMRRYTQHYGGLVLMEDTDDVSDLQSFAYNYVPIIIALVLVILWSFIDFDVLRLEPYFQLSRPEGAPASVLFINYNFGQTVITPLTSAKRGHWAVLLVSILSLLIRMLLPAMQSTLLELREVTVLENEEMKTWPQLVDLDTQGRWISSQEQTGFEASLQLAGGDDSLRTTRSSRYAIAPVEIPRDDHRETTVWTVNQTVYWVHPSCRNVLTNDSLSVTINQTDPKLPTLSWDVTGLQLQDPDGDAHECSLDFSYQSVFFPATDFLQVRYWEPVLSNRTARADKRRRAFTARGCNPFDLYGVLISVNATEGHAEAITDLAPQFTSSATMFACSLDYQRAEAAISMHANSSITSIKLFNGTDRPLNHSEFNVDEFRSLLAHRAPYTSDIIFMQYNHTVDDRLITQLPVISQNMGDIEPVIVLDDSTMMDQDEFKNKVMRGARQTFILTMNRLFNPDVPPTVIPALQLTRQVAIAVVNFAALGSEVILALGTLMTLTMVFFYRSRANILQGDPGSIGAMCSMVTDVFSPTNILADPSSDFHQFSTRQLRMHLRNYRLHWSHGPLGRRVDLVTNDGSPVSLGDQMRTRVDPRPHFLVIPIFIVEFLLLAAVIAVMSLIIASLARDGSFQHLTQSDSSFFQIMLSFMPSLVASAVGALCNSIHRNISILEPWVYLQRGMATARSSLSMNYAAQNPWAVLPKTVRDRHALLGLVSLACAANTVLTVVAGGLFTQQLTTSCLPTKTIVTNYSESIFRRTDFAADFTEYDLIQTSITSGVPMLPWTSANYSFVPLKINNRDSDALYGATTLGIGAELECRQLSLADNLVTNPRTGDLAWKYHPFQNTSRVCMANMGPLTHNKWNVALSIHFLSPVAEEDPDECQTLTTVIVGRWNYTAHAPVTDVNTIGLHCEPRVRIKKFDLQFNRKGSIQEHSPVSGTEITGGPMYDNATISLGQFNKVFAAIPQSFAGDDPDAHQGYVSSYDWAGFLVARLYKQQETSLTPLVAEDLTHMSQIVYQWVYSTYFSLWRANYLQPLKNQPTAANATVIYNTWAMVPSVPSLVIALLIIALDTLVVLVVFGMRRGRFRGPRIPRSIGSVIPWLANSRMREDLRGTNGWTTRRRREYLNRLDKRYGFRMFLGPDGRWRYAVDEEPAEPTEPAQKPPTEAPPDAVKTGSIELRALEGPDETRRSLHD</sequence>
<proteinExistence type="predicted"/>
<feature type="transmembrane region" description="Helical" evidence="2">
    <location>
        <begin position="1118"/>
        <end position="1138"/>
    </location>
</feature>
<dbReference type="Proteomes" id="UP000308092">
    <property type="component" value="Unassembled WGS sequence"/>
</dbReference>
<dbReference type="Pfam" id="PF11915">
    <property type="entry name" value="DUF3433"/>
    <property type="match status" value="2"/>
</dbReference>
<feature type="transmembrane region" description="Helical" evidence="2">
    <location>
        <begin position="92"/>
        <end position="111"/>
    </location>
</feature>
<keyword evidence="2" id="KW-1133">Transmembrane helix</keyword>
<organism evidence="3 4">
    <name type="scientific">Aspergillus tanneri</name>
    <dbReference type="NCBI Taxonomy" id="1220188"/>
    <lineage>
        <taxon>Eukaryota</taxon>
        <taxon>Fungi</taxon>
        <taxon>Dikarya</taxon>
        <taxon>Ascomycota</taxon>
        <taxon>Pezizomycotina</taxon>
        <taxon>Eurotiomycetes</taxon>
        <taxon>Eurotiomycetidae</taxon>
        <taxon>Eurotiales</taxon>
        <taxon>Aspergillaceae</taxon>
        <taxon>Aspergillus</taxon>
        <taxon>Aspergillus subgen. Circumdati</taxon>
    </lineage>
</organism>
<feature type="transmembrane region" description="Helical" evidence="2">
    <location>
        <begin position="157"/>
        <end position="176"/>
    </location>
</feature>
<protein>
    <submittedName>
        <fullName evidence="3">Uncharacterized protein</fullName>
    </submittedName>
</protein>
<feature type="transmembrane region" description="Helical" evidence="2">
    <location>
        <begin position="768"/>
        <end position="790"/>
    </location>
</feature>
<dbReference type="VEuPathDB" id="FungiDB:EYZ11_006406"/>
<name>A0A4S3JHU7_9EURO</name>
<feature type="transmembrane region" description="Helical" evidence="2">
    <location>
        <begin position="698"/>
        <end position="718"/>
    </location>
</feature>
<dbReference type="STRING" id="1220188.A0A4S3JHU7"/>